<keyword evidence="8" id="KW-0411">Iron-sulfur</keyword>
<dbReference type="Pfam" id="PF00111">
    <property type="entry name" value="Fer2"/>
    <property type="match status" value="1"/>
</dbReference>
<dbReference type="SUPFAM" id="SSF52343">
    <property type="entry name" value="Ferredoxin reductase-like, C-terminal NADP-linked domain"/>
    <property type="match status" value="1"/>
</dbReference>
<keyword evidence="6" id="KW-0560">Oxidoreductase</keyword>
<evidence type="ECO:0000313" key="13">
    <source>
        <dbReference type="Proteomes" id="UP000714380"/>
    </source>
</evidence>
<keyword evidence="7" id="KW-0408">Iron</keyword>
<evidence type="ECO:0000256" key="3">
    <source>
        <dbReference type="ARBA" id="ARBA00022714"/>
    </source>
</evidence>
<organism evidence="12 13">
    <name type="scientific">Thalassolituus marinus</name>
    <dbReference type="NCBI Taxonomy" id="671053"/>
    <lineage>
        <taxon>Bacteria</taxon>
        <taxon>Pseudomonadati</taxon>
        <taxon>Pseudomonadota</taxon>
        <taxon>Gammaproteobacteria</taxon>
        <taxon>Oceanospirillales</taxon>
        <taxon>Oceanospirillaceae</taxon>
        <taxon>Thalassolituus</taxon>
    </lineage>
</organism>
<dbReference type="Proteomes" id="UP000714380">
    <property type="component" value="Unassembled WGS sequence"/>
</dbReference>
<dbReference type="SUPFAM" id="SSF54292">
    <property type="entry name" value="2Fe-2S ferredoxin-like"/>
    <property type="match status" value="1"/>
</dbReference>
<keyword evidence="3" id="KW-0001">2Fe-2S</keyword>
<proteinExistence type="inferred from homology"/>
<dbReference type="CDD" id="cd06216">
    <property type="entry name" value="FNR_iron_sulfur_binding_2"/>
    <property type="match status" value="1"/>
</dbReference>
<evidence type="ECO:0000256" key="5">
    <source>
        <dbReference type="ARBA" id="ARBA00022827"/>
    </source>
</evidence>
<dbReference type="InterPro" id="IPR039261">
    <property type="entry name" value="FNR_nucleotide-bd"/>
</dbReference>
<protein>
    <submittedName>
        <fullName evidence="12">Ferredoxin reductase</fullName>
    </submittedName>
</protein>
<evidence type="ECO:0000256" key="9">
    <source>
        <dbReference type="ARBA" id="ARBA00034078"/>
    </source>
</evidence>
<dbReference type="InterPro" id="IPR012675">
    <property type="entry name" value="Beta-grasp_dom_sf"/>
</dbReference>
<evidence type="ECO:0000256" key="4">
    <source>
        <dbReference type="ARBA" id="ARBA00022723"/>
    </source>
</evidence>
<dbReference type="Pfam" id="PF00970">
    <property type="entry name" value="FAD_binding_6"/>
    <property type="match status" value="1"/>
</dbReference>
<evidence type="ECO:0000256" key="2">
    <source>
        <dbReference type="ARBA" id="ARBA00022630"/>
    </source>
</evidence>
<evidence type="ECO:0000256" key="8">
    <source>
        <dbReference type="ARBA" id="ARBA00023014"/>
    </source>
</evidence>
<name>A0ABS7ZKJ5_9GAMM</name>
<dbReference type="Gene3D" id="3.10.20.30">
    <property type="match status" value="1"/>
</dbReference>
<dbReference type="PRINTS" id="PR00410">
    <property type="entry name" value="PHEHYDRXLASE"/>
</dbReference>
<evidence type="ECO:0000256" key="1">
    <source>
        <dbReference type="ARBA" id="ARBA00001974"/>
    </source>
</evidence>
<dbReference type="Gene3D" id="3.40.50.80">
    <property type="entry name" value="Nucleotide-binding domain of ferredoxin-NADP reductase (FNR) module"/>
    <property type="match status" value="1"/>
</dbReference>
<dbReference type="Pfam" id="PF00175">
    <property type="entry name" value="NAD_binding_1"/>
    <property type="match status" value="1"/>
</dbReference>
<dbReference type="PRINTS" id="PR00371">
    <property type="entry name" value="FPNCR"/>
</dbReference>
<dbReference type="InterPro" id="IPR017927">
    <property type="entry name" value="FAD-bd_FR_type"/>
</dbReference>
<comment type="cofactor">
    <cofactor evidence="9">
        <name>[2Fe-2S] cluster</name>
        <dbReference type="ChEBI" id="CHEBI:190135"/>
    </cofactor>
</comment>
<evidence type="ECO:0000259" key="11">
    <source>
        <dbReference type="PROSITE" id="PS51384"/>
    </source>
</evidence>
<dbReference type="InterPro" id="IPR001041">
    <property type="entry name" value="2Fe-2S_ferredoxin-type"/>
</dbReference>
<gene>
    <name evidence="12" type="ORF">I9W95_01250</name>
</gene>
<keyword evidence="4" id="KW-0479">Metal-binding</keyword>
<dbReference type="EMBL" id="JAEDAH010000005">
    <property type="protein sequence ID" value="MCA6062224.1"/>
    <property type="molecule type" value="Genomic_DNA"/>
</dbReference>
<dbReference type="InterPro" id="IPR036010">
    <property type="entry name" value="2Fe-2S_ferredoxin-like_sf"/>
</dbReference>
<keyword evidence="2" id="KW-0285">Flavoprotein</keyword>
<dbReference type="RefSeq" id="WP_225670952.1">
    <property type="nucleotide sequence ID" value="NZ_JAEDAH010000005.1"/>
</dbReference>
<dbReference type="SUPFAM" id="SSF63380">
    <property type="entry name" value="Riboflavin synthase domain-like"/>
    <property type="match status" value="1"/>
</dbReference>
<feature type="domain" description="FAD-binding FR-type" evidence="11">
    <location>
        <begin position="46"/>
        <end position="151"/>
    </location>
</feature>
<dbReference type="InterPro" id="IPR017938">
    <property type="entry name" value="Riboflavin_synthase-like_b-brl"/>
</dbReference>
<dbReference type="Gene3D" id="2.40.30.10">
    <property type="entry name" value="Translation factors"/>
    <property type="match status" value="1"/>
</dbReference>
<dbReference type="CDD" id="cd00207">
    <property type="entry name" value="fer2"/>
    <property type="match status" value="1"/>
</dbReference>
<reference evidence="12 13" key="1">
    <citation type="submission" date="2020-12" db="EMBL/GenBank/DDBJ databases">
        <title>Novel Thalassolituus-related marine hydrocarbonoclastic bacteria mediated algae-derived hydrocarbons mineralization in twilight zone of the northern South China Sea.</title>
        <authorList>
            <person name="Dong C."/>
        </authorList>
    </citation>
    <scope>NUCLEOTIDE SEQUENCE [LARGE SCALE GENOMIC DNA]</scope>
    <source>
        <strain evidence="12 13">IMCC1826</strain>
    </source>
</reference>
<evidence type="ECO:0000256" key="6">
    <source>
        <dbReference type="ARBA" id="ARBA00023002"/>
    </source>
</evidence>
<evidence type="ECO:0000256" key="7">
    <source>
        <dbReference type="ARBA" id="ARBA00023004"/>
    </source>
</evidence>
<dbReference type="PROSITE" id="PS51384">
    <property type="entry name" value="FAD_FR"/>
    <property type="match status" value="1"/>
</dbReference>
<keyword evidence="13" id="KW-1185">Reference proteome</keyword>
<keyword evidence="5" id="KW-0274">FAD</keyword>
<dbReference type="InterPro" id="IPR050415">
    <property type="entry name" value="MRET"/>
</dbReference>
<comment type="caution">
    <text evidence="12">The sequence shown here is derived from an EMBL/GenBank/DDBJ whole genome shotgun (WGS) entry which is preliminary data.</text>
</comment>
<evidence type="ECO:0000256" key="10">
    <source>
        <dbReference type="ARBA" id="ARBA00061434"/>
    </source>
</evidence>
<dbReference type="InterPro" id="IPR001433">
    <property type="entry name" value="OxRdtase_FAD/NAD-bd"/>
</dbReference>
<comment type="similarity">
    <text evidence="10">In the N-terminal section; belongs to the FAD-binding oxidoreductase type 6 family.</text>
</comment>
<dbReference type="PANTHER" id="PTHR47354">
    <property type="entry name" value="NADH OXIDOREDUCTASE HCR"/>
    <property type="match status" value="1"/>
</dbReference>
<dbReference type="InterPro" id="IPR008333">
    <property type="entry name" value="Cbr1-like_FAD-bd_dom"/>
</dbReference>
<accession>A0ABS7ZKJ5</accession>
<comment type="cofactor">
    <cofactor evidence="1">
        <name>FAD</name>
        <dbReference type="ChEBI" id="CHEBI:57692"/>
    </cofactor>
</comment>
<evidence type="ECO:0000313" key="12">
    <source>
        <dbReference type="EMBL" id="MCA6062224.1"/>
    </source>
</evidence>
<dbReference type="InterPro" id="IPR001709">
    <property type="entry name" value="Flavoprot_Pyr_Nucl_cyt_Rdtase"/>
</dbReference>
<sequence length="373" mass="40862">MTQSQTLELNTWSRGLRWVTSAVTLHQNLADYVEPLAQMIWPGWQASSWRARVLEVRPEQADVYTLVLRPSASWKGFLAGQYIELSAEKNGARAIRCFSISSSPDHYRRTGLIELTIREQQGGLITPWLKQAFASGGGVNISAAKGEFLWPQGDKPLLMIAGGSGITPFRSMLQEAAARSSTRAVHLMYYARDAHSWLFHEEFQKLMLSFPGLTLSFMDSDVQGFISAQHLHDFCPDFVTREVMICGPSAMIGMARDICAGAGIVSDHIHFEYFGAAPLDMPEAADGNYVVSFEREGKAVATDSDAPQTLLDVAEANGLKPVSGCRMGVCHQCICQKKSGVVFNTQTGRYSDTGPGEIQLCVSVASSDVILDL</sequence>
<dbReference type="PANTHER" id="PTHR47354:SF6">
    <property type="entry name" value="NADH OXIDOREDUCTASE HCR"/>
    <property type="match status" value="1"/>
</dbReference>